<gene>
    <name evidence="1" type="ORF">LIER_42120</name>
</gene>
<accession>A0AAV3RNH6</accession>
<protein>
    <submittedName>
        <fullName evidence="1">Uncharacterized protein</fullName>
    </submittedName>
</protein>
<evidence type="ECO:0000313" key="2">
    <source>
        <dbReference type="Proteomes" id="UP001454036"/>
    </source>
</evidence>
<organism evidence="1 2">
    <name type="scientific">Lithospermum erythrorhizon</name>
    <name type="common">Purple gromwell</name>
    <name type="synonym">Lithospermum officinale var. erythrorhizon</name>
    <dbReference type="NCBI Taxonomy" id="34254"/>
    <lineage>
        <taxon>Eukaryota</taxon>
        <taxon>Viridiplantae</taxon>
        <taxon>Streptophyta</taxon>
        <taxon>Embryophyta</taxon>
        <taxon>Tracheophyta</taxon>
        <taxon>Spermatophyta</taxon>
        <taxon>Magnoliopsida</taxon>
        <taxon>eudicotyledons</taxon>
        <taxon>Gunneridae</taxon>
        <taxon>Pentapetalae</taxon>
        <taxon>asterids</taxon>
        <taxon>lamiids</taxon>
        <taxon>Boraginales</taxon>
        <taxon>Boraginaceae</taxon>
        <taxon>Boraginoideae</taxon>
        <taxon>Lithospermeae</taxon>
        <taxon>Lithospermum</taxon>
    </lineage>
</organism>
<dbReference type="AlphaFoldDB" id="A0AAV3RNH6"/>
<sequence length="102" mass="11365">MVFTSLKETAWAAGILTVVPQDMKLNKSYFSEIEKVRVDYVTFGRGKKDRIIEKGLSSVEGLPELEDVLLVEGLVISISQLCDNGMKDDFNKETCCVKNSSD</sequence>
<keyword evidence="2" id="KW-1185">Reference proteome</keyword>
<evidence type="ECO:0000313" key="1">
    <source>
        <dbReference type="EMBL" id="GAA0177016.1"/>
    </source>
</evidence>
<proteinExistence type="predicted"/>
<dbReference type="Proteomes" id="UP001454036">
    <property type="component" value="Unassembled WGS sequence"/>
</dbReference>
<dbReference type="EMBL" id="BAABME010028174">
    <property type="protein sequence ID" value="GAA0177016.1"/>
    <property type="molecule type" value="Genomic_DNA"/>
</dbReference>
<comment type="caution">
    <text evidence="1">The sequence shown here is derived from an EMBL/GenBank/DDBJ whole genome shotgun (WGS) entry which is preliminary data.</text>
</comment>
<reference evidence="1 2" key="1">
    <citation type="submission" date="2024-01" db="EMBL/GenBank/DDBJ databases">
        <title>The complete chloroplast genome sequence of Lithospermum erythrorhizon: insights into the phylogenetic relationship among Boraginaceae species and the maternal lineages of purple gromwells.</title>
        <authorList>
            <person name="Okada T."/>
            <person name="Watanabe K."/>
        </authorList>
    </citation>
    <scope>NUCLEOTIDE SEQUENCE [LARGE SCALE GENOMIC DNA]</scope>
</reference>
<name>A0AAV3RNH6_LITER</name>